<dbReference type="AlphaFoldDB" id="A0A8R7UQF1"/>
<reference evidence="1" key="3">
    <citation type="submission" date="2022-06" db="UniProtKB">
        <authorList>
            <consortium name="EnsemblPlants"/>
        </authorList>
    </citation>
    <scope>IDENTIFICATION</scope>
</reference>
<dbReference type="Gramene" id="TuG1812G0600000167.01.T01">
    <property type="protein sequence ID" value="TuG1812G0600000167.01.T01"/>
    <property type="gene ID" value="TuG1812G0600000167.01"/>
</dbReference>
<evidence type="ECO:0000313" key="1">
    <source>
        <dbReference type="EnsemblPlants" id="TuG1812G0600000167.01.T01"/>
    </source>
</evidence>
<name>A0A8R7UQF1_TRIUA</name>
<dbReference type="Proteomes" id="UP000015106">
    <property type="component" value="Chromosome 6"/>
</dbReference>
<sequence length="42" mass="5196">MMQQLETWPTALRKRPACEVIRMMPTYQECRYQLSCFNELWL</sequence>
<reference evidence="1" key="2">
    <citation type="submission" date="2018-03" db="EMBL/GenBank/DDBJ databases">
        <title>The Triticum urartu genome reveals the dynamic nature of wheat genome evolution.</title>
        <authorList>
            <person name="Ling H."/>
            <person name="Ma B."/>
            <person name="Shi X."/>
            <person name="Liu H."/>
            <person name="Dong L."/>
            <person name="Sun H."/>
            <person name="Cao Y."/>
            <person name="Gao Q."/>
            <person name="Zheng S."/>
            <person name="Li Y."/>
            <person name="Yu Y."/>
            <person name="Du H."/>
            <person name="Qi M."/>
            <person name="Li Y."/>
            <person name="Yu H."/>
            <person name="Cui Y."/>
            <person name="Wang N."/>
            <person name="Chen C."/>
            <person name="Wu H."/>
            <person name="Zhao Y."/>
            <person name="Zhang J."/>
            <person name="Li Y."/>
            <person name="Zhou W."/>
            <person name="Zhang B."/>
            <person name="Hu W."/>
            <person name="Eijk M."/>
            <person name="Tang J."/>
            <person name="Witsenboer H."/>
            <person name="Zhao S."/>
            <person name="Li Z."/>
            <person name="Zhang A."/>
            <person name="Wang D."/>
            <person name="Liang C."/>
        </authorList>
    </citation>
    <scope>NUCLEOTIDE SEQUENCE [LARGE SCALE GENOMIC DNA]</scope>
    <source>
        <strain evidence="1">cv. G1812</strain>
    </source>
</reference>
<reference evidence="2" key="1">
    <citation type="journal article" date="2013" name="Nature">
        <title>Draft genome of the wheat A-genome progenitor Triticum urartu.</title>
        <authorList>
            <person name="Ling H.Q."/>
            <person name="Zhao S."/>
            <person name="Liu D."/>
            <person name="Wang J."/>
            <person name="Sun H."/>
            <person name="Zhang C."/>
            <person name="Fan H."/>
            <person name="Li D."/>
            <person name="Dong L."/>
            <person name="Tao Y."/>
            <person name="Gao C."/>
            <person name="Wu H."/>
            <person name="Li Y."/>
            <person name="Cui Y."/>
            <person name="Guo X."/>
            <person name="Zheng S."/>
            <person name="Wang B."/>
            <person name="Yu K."/>
            <person name="Liang Q."/>
            <person name="Yang W."/>
            <person name="Lou X."/>
            <person name="Chen J."/>
            <person name="Feng M."/>
            <person name="Jian J."/>
            <person name="Zhang X."/>
            <person name="Luo G."/>
            <person name="Jiang Y."/>
            <person name="Liu J."/>
            <person name="Wang Z."/>
            <person name="Sha Y."/>
            <person name="Zhang B."/>
            <person name="Wu H."/>
            <person name="Tang D."/>
            <person name="Shen Q."/>
            <person name="Xue P."/>
            <person name="Zou S."/>
            <person name="Wang X."/>
            <person name="Liu X."/>
            <person name="Wang F."/>
            <person name="Yang Y."/>
            <person name="An X."/>
            <person name="Dong Z."/>
            <person name="Zhang K."/>
            <person name="Zhang X."/>
            <person name="Luo M.C."/>
            <person name="Dvorak J."/>
            <person name="Tong Y."/>
            <person name="Wang J."/>
            <person name="Yang H."/>
            <person name="Li Z."/>
            <person name="Wang D."/>
            <person name="Zhang A."/>
            <person name="Wang J."/>
        </authorList>
    </citation>
    <scope>NUCLEOTIDE SEQUENCE</scope>
    <source>
        <strain evidence="2">cv. G1812</strain>
    </source>
</reference>
<keyword evidence="2" id="KW-1185">Reference proteome</keyword>
<dbReference type="EnsemblPlants" id="TuG1812G0600000167.01.T01">
    <property type="protein sequence ID" value="TuG1812G0600000167.01.T01"/>
    <property type="gene ID" value="TuG1812G0600000167.01"/>
</dbReference>
<proteinExistence type="predicted"/>
<evidence type="ECO:0000313" key="2">
    <source>
        <dbReference type="Proteomes" id="UP000015106"/>
    </source>
</evidence>
<accession>A0A8R7UQF1</accession>
<organism evidence="1 2">
    <name type="scientific">Triticum urartu</name>
    <name type="common">Red wild einkorn</name>
    <name type="synonym">Crithodium urartu</name>
    <dbReference type="NCBI Taxonomy" id="4572"/>
    <lineage>
        <taxon>Eukaryota</taxon>
        <taxon>Viridiplantae</taxon>
        <taxon>Streptophyta</taxon>
        <taxon>Embryophyta</taxon>
        <taxon>Tracheophyta</taxon>
        <taxon>Spermatophyta</taxon>
        <taxon>Magnoliopsida</taxon>
        <taxon>Liliopsida</taxon>
        <taxon>Poales</taxon>
        <taxon>Poaceae</taxon>
        <taxon>BOP clade</taxon>
        <taxon>Pooideae</taxon>
        <taxon>Triticodae</taxon>
        <taxon>Triticeae</taxon>
        <taxon>Triticinae</taxon>
        <taxon>Triticum</taxon>
    </lineage>
</organism>
<protein>
    <submittedName>
        <fullName evidence="1">Uncharacterized protein</fullName>
    </submittedName>
</protein>